<evidence type="ECO:0000313" key="7">
    <source>
        <dbReference type="Proteomes" id="UP000199623"/>
    </source>
</evidence>
<dbReference type="GO" id="GO:0046872">
    <property type="term" value="F:metal ion binding"/>
    <property type="evidence" value="ECO:0007669"/>
    <property type="project" value="InterPro"/>
</dbReference>
<keyword evidence="3 4" id="KW-0067">ATP-binding</keyword>
<dbReference type="GO" id="GO:0016874">
    <property type="term" value="F:ligase activity"/>
    <property type="evidence" value="ECO:0007669"/>
    <property type="project" value="UniProtKB-KW"/>
</dbReference>
<keyword evidence="7" id="KW-1185">Reference proteome</keyword>
<evidence type="ECO:0000313" key="6">
    <source>
        <dbReference type="EMBL" id="SDG59832.1"/>
    </source>
</evidence>
<dbReference type="OrthoDB" id="2210549at2"/>
<accession>A0A1G7VJ20</accession>
<name>A0A1G7VJ20_9PSEU</name>
<dbReference type="Pfam" id="PF13535">
    <property type="entry name" value="ATP-grasp_4"/>
    <property type="match status" value="1"/>
</dbReference>
<evidence type="ECO:0000259" key="5">
    <source>
        <dbReference type="PROSITE" id="PS50975"/>
    </source>
</evidence>
<evidence type="ECO:0000256" key="1">
    <source>
        <dbReference type="ARBA" id="ARBA00022598"/>
    </source>
</evidence>
<keyword evidence="1" id="KW-0436">Ligase</keyword>
<evidence type="ECO:0000256" key="4">
    <source>
        <dbReference type="PROSITE-ProRule" id="PRU00409"/>
    </source>
</evidence>
<dbReference type="PANTHER" id="PTHR43585">
    <property type="entry name" value="FUMIPYRROLE BIOSYNTHESIS PROTEIN C"/>
    <property type="match status" value="1"/>
</dbReference>
<dbReference type="AlphaFoldDB" id="A0A1G7VJ20"/>
<dbReference type="GO" id="GO:0005524">
    <property type="term" value="F:ATP binding"/>
    <property type="evidence" value="ECO:0007669"/>
    <property type="project" value="UniProtKB-UniRule"/>
</dbReference>
<dbReference type="Proteomes" id="UP000199623">
    <property type="component" value="Unassembled WGS sequence"/>
</dbReference>
<dbReference type="SUPFAM" id="SSF56059">
    <property type="entry name" value="Glutathione synthetase ATP-binding domain-like"/>
    <property type="match status" value="1"/>
</dbReference>
<dbReference type="PANTHER" id="PTHR43585:SF2">
    <property type="entry name" value="ATP-GRASP ENZYME FSQD"/>
    <property type="match status" value="1"/>
</dbReference>
<feature type="domain" description="ATP-grasp" evidence="5">
    <location>
        <begin position="112"/>
        <end position="315"/>
    </location>
</feature>
<gene>
    <name evidence="6" type="ORF">SAMN05216553_109267</name>
</gene>
<dbReference type="Gene3D" id="3.40.50.20">
    <property type="match status" value="1"/>
</dbReference>
<evidence type="ECO:0000256" key="3">
    <source>
        <dbReference type="ARBA" id="ARBA00022840"/>
    </source>
</evidence>
<reference evidence="7" key="1">
    <citation type="submission" date="2016-10" db="EMBL/GenBank/DDBJ databases">
        <authorList>
            <person name="Varghese N."/>
            <person name="Submissions S."/>
        </authorList>
    </citation>
    <scope>NUCLEOTIDE SEQUENCE [LARGE SCALE GENOMIC DNA]</scope>
    <source>
        <strain evidence="7">CGMCC 4.3506</strain>
    </source>
</reference>
<sequence length="415" mass="44726">MKVLMLRHNWHQLVLDHADEVYAVLDSSPGCLAMPPEALARFAGVYRISSYDSLEELSAVAGDLLSRGIEIDRVVSFPEFTQYAAGYLAHLLGLGHFSPSVALATRDKRVTKLRAAQAGVPTARWCSVPDLATADPAAIERAVGYPLVLKPAGGWGTTATVKVDGPAELAEALRTLSDELPSPLAAQFIAEEFIDGEEFHVDAVWRDGKPWTFHVSRYFSPRLRAWSGRAAHGSVLLRESEFGDLYAQLLKISTQLNSAVGVERGATHLEVFREHGTGRLLVSEIASRIGGANVANVVEALDGVHGGLVVLHELLDGERSGLPFASGSHPVVGGLCLVPRRSGVIVSMPDRSELLAHPNVLDAVSYHQVGDHVEASHPSVWCTLLVIGAETEPELERTALALSEIFEIRTEPAGR</sequence>
<dbReference type="STRING" id="200378.SAMN05216553_109267"/>
<evidence type="ECO:0000256" key="2">
    <source>
        <dbReference type="ARBA" id="ARBA00022741"/>
    </source>
</evidence>
<dbReference type="InterPro" id="IPR013815">
    <property type="entry name" value="ATP_grasp_subdomain_1"/>
</dbReference>
<dbReference type="InterPro" id="IPR052032">
    <property type="entry name" value="ATP-dep_AA_Ligase"/>
</dbReference>
<keyword evidence="2 4" id="KW-0547">Nucleotide-binding</keyword>
<dbReference type="InterPro" id="IPR011761">
    <property type="entry name" value="ATP-grasp"/>
</dbReference>
<dbReference type="EMBL" id="FNCC01000009">
    <property type="protein sequence ID" value="SDG59832.1"/>
    <property type="molecule type" value="Genomic_DNA"/>
</dbReference>
<protein>
    <submittedName>
        <fullName evidence="6">ATP-grasp domain-containing protein</fullName>
    </submittedName>
</protein>
<dbReference type="Gene3D" id="3.30.470.20">
    <property type="entry name" value="ATP-grasp fold, B domain"/>
    <property type="match status" value="1"/>
</dbReference>
<proteinExistence type="predicted"/>
<dbReference type="PROSITE" id="PS50975">
    <property type="entry name" value="ATP_GRASP"/>
    <property type="match status" value="1"/>
</dbReference>
<organism evidence="6 7">
    <name type="scientific">Lentzea fradiae</name>
    <dbReference type="NCBI Taxonomy" id="200378"/>
    <lineage>
        <taxon>Bacteria</taxon>
        <taxon>Bacillati</taxon>
        <taxon>Actinomycetota</taxon>
        <taxon>Actinomycetes</taxon>
        <taxon>Pseudonocardiales</taxon>
        <taxon>Pseudonocardiaceae</taxon>
        <taxon>Lentzea</taxon>
    </lineage>
</organism>
<dbReference type="RefSeq" id="WP_090051884.1">
    <property type="nucleotide sequence ID" value="NZ_FNCC01000009.1"/>
</dbReference>
<dbReference type="Gene3D" id="3.30.1490.20">
    <property type="entry name" value="ATP-grasp fold, A domain"/>
    <property type="match status" value="1"/>
</dbReference>